<evidence type="ECO:0000313" key="2">
    <source>
        <dbReference type="EMBL" id="CAG7580673.1"/>
    </source>
</evidence>
<accession>A0A8D9CFA9</accession>
<feature type="compositionally biased region" description="Basic and acidic residues" evidence="1">
    <location>
        <begin position="1"/>
        <end position="36"/>
    </location>
</feature>
<dbReference type="EMBL" id="OU342829">
    <property type="protein sequence ID" value="CAG7580673.1"/>
    <property type="molecule type" value="Genomic_DNA"/>
</dbReference>
<feature type="region of interest" description="Disordered" evidence="1">
    <location>
        <begin position="1"/>
        <end position="117"/>
    </location>
</feature>
<organism evidence="2">
    <name type="scientific">uncultured marine phage</name>
    <dbReference type="NCBI Taxonomy" id="707152"/>
    <lineage>
        <taxon>Viruses</taxon>
        <taxon>environmental samples</taxon>
    </lineage>
</organism>
<evidence type="ECO:0000256" key="1">
    <source>
        <dbReference type="SAM" id="MobiDB-lite"/>
    </source>
</evidence>
<sequence>MLKKYEDFKKQNEMKKFSNISKDSKKVTKQNEDKGKAPGPKYLDYEEEINKNILAQEQPSKGLAGDQTNIHDTKQPSNAKSTRVQPNDESEYNDKDHKPSTGIVNLDEDGEETNEKKKVRFSGKVAKFPKNTKAAKAYNFLENVKISKNKIWYILVEKQNNELQMVKYATKKGVNLSEFVSELKNFYISKYKGDQKMVKLLERIELGGDEEGNFTTIRNIPNLDIDGTKLIRKITEDLTDLLSVELDQKRRKK</sequence>
<proteinExistence type="predicted"/>
<gene>
    <name evidence="2" type="ORF">SLAVMIC_00517</name>
</gene>
<feature type="compositionally biased region" description="Polar residues" evidence="1">
    <location>
        <begin position="75"/>
        <end position="87"/>
    </location>
</feature>
<name>A0A8D9CFA9_9VIRU</name>
<reference evidence="2" key="1">
    <citation type="submission" date="2021-06" db="EMBL/GenBank/DDBJ databases">
        <authorList>
            <person name="Gannon L."/>
            <person name="Redgwell R T."/>
            <person name="Michniewski S."/>
            <person name="Harrison D C."/>
            <person name="Millard A."/>
        </authorList>
    </citation>
    <scope>NUCLEOTIDE SEQUENCE</scope>
</reference>
<protein>
    <submittedName>
        <fullName evidence="2">Uncharacterized protein</fullName>
    </submittedName>
</protein>